<dbReference type="InterPro" id="IPR005199">
    <property type="entry name" value="Glyco_hydro_79"/>
</dbReference>
<protein>
    <recommendedName>
        <fullName evidence="4">Heparanase</fullName>
    </recommendedName>
</protein>
<gene>
    <name evidence="2" type="ORF">AAG570_010715</name>
</gene>
<keyword evidence="3" id="KW-1185">Reference proteome</keyword>
<evidence type="ECO:0008006" key="4">
    <source>
        <dbReference type="Google" id="ProtNLM"/>
    </source>
</evidence>
<name>A0ABD0Z5F5_9HEMI</name>
<dbReference type="PANTHER" id="PTHR46145:SF4">
    <property type="entry name" value="HEPARANASE"/>
    <property type="match status" value="1"/>
</dbReference>
<dbReference type="AlphaFoldDB" id="A0ABD0Z5F5"/>
<dbReference type="SUPFAM" id="SSF51445">
    <property type="entry name" value="(Trans)glycosidases"/>
    <property type="match status" value="1"/>
</dbReference>
<evidence type="ECO:0000256" key="1">
    <source>
        <dbReference type="ARBA" id="ARBA00009800"/>
    </source>
</evidence>
<comment type="similarity">
    <text evidence="1">Belongs to the glycosyl hydrolase 79 family.</text>
</comment>
<evidence type="ECO:0000313" key="2">
    <source>
        <dbReference type="EMBL" id="KAL1132763.1"/>
    </source>
</evidence>
<evidence type="ECO:0000313" key="3">
    <source>
        <dbReference type="Proteomes" id="UP001558652"/>
    </source>
</evidence>
<sequence>MLIVFGVVTFVTISQSGGVNRGFKLKLPAHSDRLDWLKLPIDKIVRIRPIPNVLFVTDKRFLSFSIDSSQIQRGFINPSLKNAKLRRAVSHLGGGYLRLGGTAADLLEFRAVSHVSPKKQLPTDGGECIYDNQQCLYVDNKGPKGVIMTGADWIEINEFAKAVGLKLLFDLNVLLRINDTWDSSNAENLLDYSFAHHYNVDWQLGNEPNVFKNTFGVEVSPTSLAADFGTLRHLLQQYSYYNTSLVVGPDISRPRDLFMPATGYLQEFLNAGALVDAVTWHHYYTGPNATLQDFLKPDLYDSFKHSCLVIFNVVKKSRARRKPIWLGETGSAYGGGVANLSDAFVSSLLWTDKLGLAAREGISLIIRQSLYRNHYALLDEHTLDPNPDYWISILYKKLVNNKVLNVTYDQDISDQTLRVYAHCSTKGTIVIFGVNIGNLTYGLNFRMNTTSKLYSLRGTPDLSHRNVVLNGVRLSLTREGQLPVFQPILVSLMKPVPVPSYSVFFLQIYLNLTVC</sequence>
<dbReference type="Gene3D" id="3.20.20.80">
    <property type="entry name" value="Glycosidases"/>
    <property type="match status" value="1"/>
</dbReference>
<dbReference type="Proteomes" id="UP001558652">
    <property type="component" value="Unassembled WGS sequence"/>
</dbReference>
<organism evidence="2 3">
    <name type="scientific">Ranatra chinensis</name>
    <dbReference type="NCBI Taxonomy" id="642074"/>
    <lineage>
        <taxon>Eukaryota</taxon>
        <taxon>Metazoa</taxon>
        <taxon>Ecdysozoa</taxon>
        <taxon>Arthropoda</taxon>
        <taxon>Hexapoda</taxon>
        <taxon>Insecta</taxon>
        <taxon>Pterygota</taxon>
        <taxon>Neoptera</taxon>
        <taxon>Paraneoptera</taxon>
        <taxon>Hemiptera</taxon>
        <taxon>Heteroptera</taxon>
        <taxon>Panheteroptera</taxon>
        <taxon>Nepomorpha</taxon>
        <taxon>Nepidae</taxon>
        <taxon>Ranatrinae</taxon>
        <taxon>Ranatra</taxon>
    </lineage>
</organism>
<comment type="caution">
    <text evidence="2">The sequence shown here is derived from an EMBL/GenBank/DDBJ whole genome shotgun (WGS) entry which is preliminary data.</text>
</comment>
<proteinExistence type="inferred from homology"/>
<accession>A0ABD0Z5F5</accession>
<dbReference type="InterPro" id="IPR017853">
    <property type="entry name" value="GH"/>
</dbReference>
<reference evidence="2 3" key="1">
    <citation type="submission" date="2024-07" db="EMBL/GenBank/DDBJ databases">
        <title>Chromosome-level genome assembly of the water stick insect Ranatra chinensis (Heteroptera: Nepidae).</title>
        <authorList>
            <person name="Liu X."/>
        </authorList>
    </citation>
    <scope>NUCLEOTIDE SEQUENCE [LARGE SCALE GENOMIC DNA]</scope>
    <source>
        <strain evidence="2">Cailab_2021Rc</strain>
        <tissue evidence="2">Muscle</tissue>
    </source>
</reference>
<dbReference type="Pfam" id="PF03662">
    <property type="entry name" value="Glyco_hydro_79n"/>
    <property type="match status" value="1"/>
</dbReference>
<dbReference type="PANTHER" id="PTHR46145">
    <property type="entry name" value="HEPARANASE"/>
    <property type="match status" value="1"/>
</dbReference>
<dbReference type="EMBL" id="JBFDAA010000005">
    <property type="protein sequence ID" value="KAL1132763.1"/>
    <property type="molecule type" value="Genomic_DNA"/>
</dbReference>